<sequence length="302" mass="32116">MTWDPVDTPSQQGKVFVVTGANAGVGFFTAAQLAIAGARVILACRNDERADAAAEAIRARVPAASVSTLRLDVSDLSSVQAAAVALTELPRLDGVIANAGVVHPPRDREVSLDGNELVFATNYLGHFALVTQLLPALERTPGARVVMLGSIAARLTRSALDDVQLERSYDSWTAYAQSKLEVESFGFELDRRLRAAGSPTSALVAQPGYSVGGMSPSIAGVNEPSAGKRFTDSLQGLWAQGKDRGAWPVVRAAIDPAARGAEYYGPRWLTRGRPVKRRPIRASTDPAIGARLWAESERILAS</sequence>
<name>A0A4S4FU04_9MICO</name>
<dbReference type="InterPro" id="IPR051593">
    <property type="entry name" value="Ergosterol_Biosynth_ERG27"/>
</dbReference>
<dbReference type="EMBL" id="SSSN01000006">
    <property type="protein sequence ID" value="THG34153.1"/>
    <property type="molecule type" value="Genomic_DNA"/>
</dbReference>
<dbReference type="PANTHER" id="PTHR43647:SF2">
    <property type="entry name" value="DEHYDROGENASE"/>
    <property type="match status" value="1"/>
</dbReference>
<accession>A0A4S4FU04</accession>
<dbReference type="SUPFAM" id="SSF51735">
    <property type="entry name" value="NAD(P)-binding Rossmann-fold domains"/>
    <property type="match status" value="1"/>
</dbReference>
<protein>
    <recommendedName>
        <fullName evidence="2">3beta-hydroxysteroid 3-dehydrogenase</fullName>
        <ecNumber evidence="2">1.1.1.270</ecNumber>
    </recommendedName>
</protein>
<organism evidence="3 4">
    <name type="scientific">Orlajensenia flava</name>
    <dbReference type="NCBI Taxonomy" id="2565934"/>
    <lineage>
        <taxon>Bacteria</taxon>
        <taxon>Bacillati</taxon>
        <taxon>Actinomycetota</taxon>
        <taxon>Actinomycetes</taxon>
        <taxon>Micrococcales</taxon>
        <taxon>Microbacteriaceae</taxon>
        <taxon>Orlajensenia</taxon>
    </lineage>
</organism>
<dbReference type="Gene3D" id="3.40.50.720">
    <property type="entry name" value="NAD(P)-binding Rossmann-like Domain"/>
    <property type="match status" value="1"/>
</dbReference>
<keyword evidence="4" id="KW-1185">Reference proteome</keyword>
<dbReference type="PRINTS" id="PR00081">
    <property type="entry name" value="GDHRDH"/>
</dbReference>
<gene>
    <name evidence="3" type="ORF">E6C70_10070</name>
</gene>
<proteinExistence type="predicted"/>
<evidence type="ECO:0000313" key="3">
    <source>
        <dbReference type="EMBL" id="THG34153.1"/>
    </source>
</evidence>
<comment type="caution">
    <text evidence="3">The sequence shown here is derived from an EMBL/GenBank/DDBJ whole genome shotgun (WGS) entry which is preliminary data.</text>
</comment>
<dbReference type="RefSeq" id="WP_136424426.1">
    <property type="nucleotide sequence ID" value="NZ_SSSN01000006.1"/>
</dbReference>
<dbReference type="AlphaFoldDB" id="A0A4S4FU04"/>
<reference evidence="3 4" key="1">
    <citation type="submission" date="2019-04" db="EMBL/GenBank/DDBJ databases">
        <authorList>
            <person name="Jiang L."/>
        </authorList>
    </citation>
    <scope>NUCLEOTIDE SEQUENCE [LARGE SCALE GENOMIC DNA]</scope>
    <source>
        <strain evidence="3 4">YIM 131861</strain>
    </source>
</reference>
<dbReference type="InterPro" id="IPR036291">
    <property type="entry name" value="NAD(P)-bd_dom_sf"/>
</dbReference>
<dbReference type="Pfam" id="PF00106">
    <property type="entry name" value="adh_short"/>
    <property type="match status" value="1"/>
</dbReference>
<comment type="pathway">
    <text evidence="1">Steroid biosynthesis; zymosterol biosynthesis; zymosterol from lanosterol: step 5/6.</text>
</comment>
<dbReference type="Proteomes" id="UP000307380">
    <property type="component" value="Unassembled WGS sequence"/>
</dbReference>
<dbReference type="GO" id="GO:0000253">
    <property type="term" value="F:3-beta-hydroxysteroid 3-dehydrogenase (NADP+) activity"/>
    <property type="evidence" value="ECO:0007669"/>
    <property type="project" value="UniProtKB-EC"/>
</dbReference>
<evidence type="ECO:0000256" key="1">
    <source>
        <dbReference type="ARBA" id="ARBA00023589"/>
    </source>
</evidence>
<evidence type="ECO:0000313" key="4">
    <source>
        <dbReference type="Proteomes" id="UP000307380"/>
    </source>
</evidence>
<evidence type="ECO:0000256" key="2">
    <source>
        <dbReference type="ARBA" id="ARBA00023621"/>
    </source>
</evidence>
<dbReference type="OrthoDB" id="4577644at2"/>
<dbReference type="InterPro" id="IPR002347">
    <property type="entry name" value="SDR_fam"/>
</dbReference>
<dbReference type="EC" id="1.1.1.270" evidence="2"/>
<dbReference type="PANTHER" id="PTHR43647">
    <property type="entry name" value="DEHYDROGENASE"/>
    <property type="match status" value="1"/>
</dbReference>